<dbReference type="PRINTS" id="PR00081">
    <property type="entry name" value="GDHRDH"/>
</dbReference>
<dbReference type="PRINTS" id="PR00080">
    <property type="entry name" value="SDRFAMILY"/>
</dbReference>
<gene>
    <name evidence="4" type="ORF">FA10DRAFT_304267</name>
</gene>
<dbReference type="Gene3D" id="3.40.50.720">
    <property type="entry name" value="NAD(P)-binding Rossmann-like Domain"/>
    <property type="match status" value="1"/>
</dbReference>
<dbReference type="PANTHER" id="PTHR43008:SF4">
    <property type="entry name" value="CHAIN DEHYDROGENASE, PUTATIVE (AFU_ORTHOLOGUE AFUA_4G08710)-RELATED"/>
    <property type="match status" value="1"/>
</dbReference>
<keyword evidence="2" id="KW-0521">NADP</keyword>
<keyword evidence="5" id="KW-1185">Reference proteome</keyword>
<comment type="similarity">
    <text evidence="1">Belongs to the short-chain dehydrogenases/reductases (SDR) family.</text>
</comment>
<evidence type="ECO:0000256" key="1">
    <source>
        <dbReference type="ARBA" id="ARBA00006484"/>
    </source>
</evidence>
<dbReference type="GO" id="GO:0050664">
    <property type="term" value="F:oxidoreductase activity, acting on NAD(P)H, oxygen as acceptor"/>
    <property type="evidence" value="ECO:0007669"/>
    <property type="project" value="TreeGrafter"/>
</dbReference>
<evidence type="ECO:0000313" key="4">
    <source>
        <dbReference type="EMBL" id="PWN87505.1"/>
    </source>
</evidence>
<dbReference type="Proteomes" id="UP000245768">
    <property type="component" value="Unassembled WGS sequence"/>
</dbReference>
<dbReference type="InParanoid" id="A0A316YIG6"/>
<protein>
    <submittedName>
        <fullName evidence="4">NAD(P)-binding protein</fullName>
    </submittedName>
</protein>
<dbReference type="RefSeq" id="XP_025374703.1">
    <property type="nucleotide sequence ID" value="XM_025525334.1"/>
</dbReference>
<evidence type="ECO:0000256" key="3">
    <source>
        <dbReference type="ARBA" id="ARBA00023002"/>
    </source>
</evidence>
<dbReference type="AlphaFoldDB" id="A0A316YIG6"/>
<evidence type="ECO:0000313" key="5">
    <source>
        <dbReference type="Proteomes" id="UP000245768"/>
    </source>
</evidence>
<proteinExistence type="inferred from homology"/>
<dbReference type="InterPro" id="IPR002347">
    <property type="entry name" value="SDR_fam"/>
</dbReference>
<sequence>MASLFNIARSGAARSSLRAVAAPRVAAAARMAAPGSATAMRNTFVTWAPSSEPKLSEIQKNPGMPPSTENIGVDAILRENPADGDTHTTTIFSEFSLEGKTACVTGGNGGLGLEMALAFVEAGAHVYAVDVPEQPSEEFKIVAEHCRIMNRDLKYISASVTNDEEINAVMEFIVKDSGTDSMDVCVAAAGILGTYDALDYPVEDFKKIFDVNTTGVFLTARAAARMMHKQKDVHGSIILIASMSGSIVNRDHHWVAYNASKSAVLQMGRNLAAEWGPKNIRVNTISPGHIRTRMTSVYLDANPHLLTKWSTSNPLGRLGRSAEMRGVAVWLASSASSFCNGSDIVVSGGHQIW</sequence>
<dbReference type="Pfam" id="PF13561">
    <property type="entry name" value="adh_short_C2"/>
    <property type="match status" value="1"/>
</dbReference>
<dbReference type="EMBL" id="KZ819640">
    <property type="protein sequence ID" value="PWN87505.1"/>
    <property type="molecule type" value="Genomic_DNA"/>
</dbReference>
<dbReference type="OrthoDB" id="5325318at2759"/>
<dbReference type="InterPro" id="IPR020904">
    <property type="entry name" value="Sc_DH/Rdtase_CS"/>
</dbReference>
<accession>A0A316YIG6</accession>
<dbReference type="FunFam" id="3.40.50.720:FF:000245">
    <property type="entry name" value="Short chain dehydrogenase, putative"/>
    <property type="match status" value="1"/>
</dbReference>
<dbReference type="PROSITE" id="PS00061">
    <property type="entry name" value="ADH_SHORT"/>
    <property type="match status" value="1"/>
</dbReference>
<dbReference type="STRING" id="215250.A0A316YIG6"/>
<keyword evidence="3" id="KW-0560">Oxidoreductase</keyword>
<dbReference type="GeneID" id="37047250"/>
<dbReference type="InterPro" id="IPR036291">
    <property type="entry name" value="NAD(P)-bd_dom_sf"/>
</dbReference>
<dbReference type="GO" id="GO:0016616">
    <property type="term" value="F:oxidoreductase activity, acting on the CH-OH group of donors, NAD or NADP as acceptor"/>
    <property type="evidence" value="ECO:0007669"/>
    <property type="project" value="UniProtKB-ARBA"/>
</dbReference>
<dbReference type="PANTHER" id="PTHR43008">
    <property type="entry name" value="BENZIL REDUCTASE"/>
    <property type="match status" value="1"/>
</dbReference>
<reference evidence="4 5" key="1">
    <citation type="journal article" date="2018" name="Mol. Biol. Evol.">
        <title>Broad Genomic Sampling Reveals a Smut Pathogenic Ancestry of the Fungal Clade Ustilaginomycotina.</title>
        <authorList>
            <person name="Kijpornyongpan T."/>
            <person name="Mondo S.J."/>
            <person name="Barry K."/>
            <person name="Sandor L."/>
            <person name="Lee J."/>
            <person name="Lipzen A."/>
            <person name="Pangilinan J."/>
            <person name="LaButti K."/>
            <person name="Hainaut M."/>
            <person name="Henrissat B."/>
            <person name="Grigoriev I.V."/>
            <person name="Spatafora J.W."/>
            <person name="Aime M.C."/>
        </authorList>
    </citation>
    <scope>NUCLEOTIDE SEQUENCE [LARGE SCALE GENOMIC DNA]</scope>
    <source>
        <strain evidence="4 5">MCA 4198</strain>
    </source>
</reference>
<dbReference type="SUPFAM" id="SSF51735">
    <property type="entry name" value="NAD(P)-binding Rossmann-fold domains"/>
    <property type="match status" value="1"/>
</dbReference>
<name>A0A316YIG6_9BASI</name>
<evidence type="ECO:0000256" key="2">
    <source>
        <dbReference type="ARBA" id="ARBA00022857"/>
    </source>
</evidence>
<organism evidence="4 5">
    <name type="scientific">Acaromyces ingoldii</name>
    <dbReference type="NCBI Taxonomy" id="215250"/>
    <lineage>
        <taxon>Eukaryota</taxon>
        <taxon>Fungi</taxon>
        <taxon>Dikarya</taxon>
        <taxon>Basidiomycota</taxon>
        <taxon>Ustilaginomycotina</taxon>
        <taxon>Exobasidiomycetes</taxon>
        <taxon>Exobasidiales</taxon>
        <taxon>Cryptobasidiaceae</taxon>
        <taxon>Acaromyces</taxon>
    </lineage>
</organism>